<keyword evidence="2" id="KW-1185">Reference proteome</keyword>
<comment type="caution">
    <text evidence="1">The sequence shown here is derived from an EMBL/GenBank/DDBJ whole genome shotgun (WGS) entry which is preliminary data.</text>
</comment>
<evidence type="ECO:0000313" key="2">
    <source>
        <dbReference type="Proteomes" id="UP000793456"/>
    </source>
</evidence>
<reference evidence="1" key="1">
    <citation type="submission" date="2018-11" db="EMBL/GenBank/DDBJ databases">
        <title>The sequence and de novo assembly of Larimichthys crocea genome using PacBio and Hi-C technologies.</title>
        <authorList>
            <person name="Xu P."/>
            <person name="Chen B."/>
            <person name="Zhou Z."/>
            <person name="Ke Q."/>
            <person name="Wu Y."/>
            <person name="Bai H."/>
            <person name="Pu F."/>
        </authorList>
    </citation>
    <scope>NUCLEOTIDE SEQUENCE</scope>
    <source>
        <tissue evidence="1">Muscle</tissue>
    </source>
</reference>
<organism evidence="1 2">
    <name type="scientific">Larimichthys crocea</name>
    <name type="common">Large yellow croaker</name>
    <name type="synonym">Pseudosciaena crocea</name>
    <dbReference type="NCBI Taxonomy" id="215358"/>
    <lineage>
        <taxon>Eukaryota</taxon>
        <taxon>Metazoa</taxon>
        <taxon>Chordata</taxon>
        <taxon>Craniata</taxon>
        <taxon>Vertebrata</taxon>
        <taxon>Euteleostomi</taxon>
        <taxon>Actinopterygii</taxon>
        <taxon>Neopterygii</taxon>
        <taxon>Teleostei</taxon>
        <taxon>Neoteleostei</taxon>
        <taxon>Acanthomorphata</taxon>
        <taxon>Eupercaria</taxon>
        <taxon>Sciaenidae</taxon>
        <taxon>Larimichthys</taxon>
    </lineage>
</organism>
<accession>A0ACD3QWP2</accession>
<sequence length="107" mass="11727">MIDVQATNSKLYCRATRLLQKLSGCPQSQCEEALLKAIYQVDKLTVDITSSDINTHTRAARNRTKVVPLALVCLLTGCSLVEARSHLEQQPIVRDAVEACLSVTDIA</sequence>
<evidence type="ECO:0000313" key="1">
    <source>
        <dbReference type="EMBL" id="TMS11565.1"/>
    </source>
</evidence>
<gene>
    <name evidence="1" type="ORF">E3U43_018956</name>
</gene>
<protein>
    <submittedName>
        <fullName evidence="1">Uncharacterized protein</fullName>
    </submittedName>
</protein>
<dbReference type="EMBL" id="CM011686">
    <property type="protein sequence ID" value="TMS11565.1"/>
    <property type="molecule type" value="Genomic_DNA"/>
</dbReference>
<dbReference type="Proteomes" id="UP000793456">
    <property type="component" value="Chromosome XIII"/>
</dbReference>
<name>A0ACD3QWP2_LARCR</name>
<proteinExistence type="predicted"/>